<evidence type="ECO:0000313" key="3">
    <source>
        <dbReference type="Proteomes" id="UP000266841"/>
    </source>
</evidence>
<reference evidence="2 3" key="1">
    <citation type="journal article" date="2012" name="Genome Biol.">
        <title>Genome and low-iron response of an oceanic diatom adapted to chronic iron limitation.</title>
        <authorList>
            <person name="Lommer M."/>
            <person name="Specht M."/>
            <person name="Roy A.S."/>
            <person name="Kraemer L."/>
            <person name="Andreson R."/>
            <person name="Gutowska M.A."/>
            <person name="Wolf J."/>
            <person name="Bergner S.V."/>
            <person name="Schilhabel M.B."/>
            <person name="Klostermeier U.C."/>
            <person name="Beiko R.G."/>
            <person name="Rosenstiel P."/>
            <person name="Hippler M."/>
            <person name="Laroche J."/>
        </authorList>
    </citation>
    <scope>NUCLEOTIDE SEQUENCE [LARGE SCALE GENOMIC DNA]</scope>
    <source>
        <strain evidence="2 3">CCMP1005</strain>
    </source>
</reference>
<dbReference type="Proteomes" id="UP000266841">
    <property type="component" value="Unassembled WGS sequence"/>
</dbReference>
<dbReference type="EMBL" id="AGNL01020816">
    <property type="protein sequence ID" value="EJK60649.1"/>
    <property type="molecule type" value="Genomic_DNA"/>
</dbReference>
<organism evidence="2 3">
    <name type="scientific">Thalassiosira oceanica</name>
    <name type="common">Marine diatom</name>
    <dbReference type="NCBI Taxonomy" id="159749"/>
    <lineage>
        <taxon>Eukaryota</taxon>
        <taxon>Sar</taxon>
        <taxon>Stramenopiles</taxon>
        <taxon>Ochrophyta</taxon>
        <taxon>Bacillariophyta</taxon>
        <taxon>Coscinodiscophyceae</taxon>
        <taxon>Thalassiosirophycidae</taxon>
        <taxon>Thalassiosirales</taxon>
        <taxon>Thalassiosiraceae</taxon>
        <taxon>Thalassiosira</taxon>
    </lineage>
</organism>
<feature type="region of interest" description="Disordered" evidence="1">
    <location>
        <begin position="1"/>
        <end position="38"/>
    </location>
</feature>
<keyword evidence="3" id="KW-1185">Reference proteome</keyword>
<protein>
    <submittedName>
        <fullName evidence="2">Uncharacterized protein</fullName>
    </submittedName>
</protein>
<feature type="region of interest" description="Disordered" evidence="1">
    <location>
        <begin position="57"/>
        <end position="166"/>
    </location>
</feature>
<gene>
    <name evidence="2" type="ORF">THAOC_18959</name>
</gene>
<accession>K0S6Z2</accession>
<comment type="caution">
    <text evidence="2">The sequence shown here is derived from an EMBL/GenBank/DDBJ whole genome shotgun (WGS) entry which is preliminary data.</text>
</comment>
<proteinExistence type="predicted"/>
<feature type="compositionally biased region" description="Basic and acidic residues" evidence="1">
    <location>
        <begin position="57"/>
        <end position="75"/>
    </location>
</feature>
<evidence type="ECO:0000256" key="1">
    <source>
        <dbReference type="SAM" id="MobiDB-lite"/>
    </source>
</evidence>
<feature type="compositionally biased region" description="Basic and acidic residues" evidence="1">
    <location>
        <begin position="145"/>
        <end position="166"/>
    </location>
</feature>
<feature type="non-terminal residue" evidence="2">
    <location>
        <position position="166"/>
    </location>
</feature>
<name>K0S6Z2_THAOC</name>
<dbReference type="AlphaFoldDB" id="K0S6Z2"/>
<feature type="compositionally biased region" description="Polar residues" evidence="1">
    <location>
        <begin position="17"/>
        <end position="28"/>
    </location>
</feature>
<feature type="compositionally biased region" description="Basic residues" evidence="1">
    <location>
        <begin position="90"/>
        <end position="102"/>
    </location>
</feature>
<sequence>MSPTASASSAGGGGSTKYGTESNNYNTSHFDEDTPRGELLTRVLERYTKERETVARVKRSRLLEFLDEARAEDPGRYGPVEMDPGWLSRRLGKEHKKRRPGRRAAQGPGAARRDVQEVLRRASRPAPRREGPAGLHRGDRRGRKGREPPRRPRLEGRLGQDHAQPE</sequence>
<evidence type="ECO:0000313" key="2">
    <source>
        <dbReference type="EMBL" id="EJK60649.1"/>
    </source>
</evidence>
<feature type="compositionally biased region" description="Basic and acidic residues" evidence="1">
    <location>
        <begin position="111"/>
        <end position="120"/>
    </location>
</feature>